<dbReference type="Pfam" id="PF04029">
    <property type="entry name" value="2-ph_phosp"/>
    <property type="match status" value="1"/>
</dbReference>
<accession>A0A7Y9E628</accession>
<name>A0A7Y9E628_9ACTN</name>
<dbReference type="Gene3D" id="3.90.1560.10">
    <property type="entry name" value="ComB-like"/>
    <property type="match status" value="1"/>
</dbReference>
<dbReference type="GO" id="GO:0050532">
    <property type="term" value="F:2-phosphosulfolactate phosphatase activity"/>
    <property type="evidence" value="ECO:0007669"/>
    <property type="project" value="InterPro"/>
</dbReference>
<evidence type="ECO:0000256" key="1">
    <source>
        <dbReference type="ARBA" id="ARBA00021948"/>
    </source>
</evidence>
<comment type="caution">
    <text evidence="2">The sequence shown here is derived from an EMBL/GenBank/DDBJ whole genome shotgun (WGS) entry which is preliminary data.</text>
</comment>
<reference evidence="2 3" key="1">
    <citation type="submission" date="2020-07" db="EMBL/GenBank/DDBJ databases">
        <title>Sequencing the genomes of 1000 actinobacteria strains.</title>
        <authorList>
            <person name="Klenk H.-P."/>
        </authorList>
    </citation>
    <scope>NUCLEOTIDE SEQUENCE [LARGE SCALE GENOMIC DNA]</scope>
    <source>
        <strain evidence="2 3">DSM 21350</strain>
    </source>
</reference>
<evidence type="ECO:0000313" key="3">
    <source>
        <dbReference type="Proteomes" id="UP000535511"/>
    </source>
</evidence>
<keyword evidence="2" id="KW-0378">Hydrolase</keyword>
<evidence type="ECO:0000313" key="2">
    <source>
        <dbReference type="EMBL" id="NYD41908.1"/>
    </source>
</evidence>
<gene>
    <name evidence="2" type="ORF">BJZ21_001991</name>
</gene>
<dbReference type="Proteomes" id="UP000535511">
    <property type="component" value="Unassembled WGS sequence"/>
</dbReference>
<dbReference type="SUPFAM" id="SSF142823">
    <property type="entry name" value="ComB-like"/>
    <property type="match status" value="1"/>
</dbReference>
<keyword evidence="3" id="KW-1185">Reference proteome</keyword>
<proteinExistence type="predicted"/>
<dbReference type="AlphaFoldDB" id="A0A7Y9E628"/>
<protein>
    <recommendedName>
        <fullName evidence="1">Probable 2-phosphosulfolactate phosphatase</fullName>
    </recommendedName>
</protein>
<dbReference type="EMBL" id="JACCBG010000001">
    <property type="protein sequence ID" value="NYD41908.1"/>
    <property type="molecule type" value="Genomic_DNA"/>
</dbReference>
<dbReference type="GO" id="GO:0000287">
    <property type="term" value="F:magnesium ion binding"/>
    <property type="evidence" value="ECO:0007669"/>
    <property type="project" value="InterPro"/>
</dbReference>
<organism evidence="2 3">
    <name type="scientific">Nocardioides panaciterrulae</name>
    <dbReference type="NCBI Taxonomy" id="661492"/>
    <lineage>
        <taxon>Bacteria</taxon>
        <taxon>Bacillati</taxon>
        <taxon>Actinomycetota</taxon>
        <taxon>Actinomycetes</taxon>
        <taxon>Propionibacteriales</taxon>
        <taxon>Nocardioidaceae</taxon>
        <taxon>Nocardioides</taxon>
    </lineage>
</organism>
<dbReference type="InterPro" id="IPR036702">
    <property type="entry name" value="ComB-like_sf"/>
</dbReference>
<sequence>MTDLFGQGGFDVRLDWGPAGATATRAEVSVVVDVLSFSTSVTVAVERGIGVLPYRWKGVQAEEFAAQHDAVLAVGRLEASKGGAVGAPSLSPASLLTCAAIPRLVLPSPNGSTIAAALQQSDSAVAVGCLRNAEAVATWLAPTIEAGGSIAVIAAGERWSHDDSLRPALEDQLGAGAILSGLVALGYGDKFSPEALTAVDVFDAGRSSLDARIRGCVGGRELLSKGFESDIDVAVDLNASSVVPVLVDGVFGPADRIRAAEHHHG</sequence>
<dbReference type="RefSeq" id="WP_343052084.1">
    <property type="nucleotide sequence ID" value="NZ_JACCBG010000001.1"/>
</dbReference>
<dbReference type="InterPro" id="IPR005238">
    <property type="entry name" value="ComB-like"/>
</dbReference>